<name>A0A915I9V8_ROMCU</name>
<reference evidence="2" key="1">
    <citation type="submission" date="2022-11" db="UniProtKB">
        <authorList>
            <consortium name="WormBaseParasite"/>
        </authorList>
    </citation>
    <scope>IDENTIFICATION</scope>
</reference>
<evidence type="ECO:0000313" key="1">
    <source>
        <dbReference type="Proteomes" id="UP000887565"/>
    </source>
</evidence>
<accession>A0A915I9V8</accession>
<evidence type="ECO:0000313" key="2">
    <source>
        <dbReference type="WBParaSite" id="nRc.2.0.1.t10960-RA"/>
    </source>
</evidence>
<dbReference type="WBParaSite" id="nRc.2.0.1.t10960-RA">
    <property type="protein sequence ID" value="nRc.2.0.1.t10960-RA"/>
    <property type="gene ID" value="nRc.2.0.1.g10960"/>
</dbReference>
<organism evidence="1 2">
    <name type="scientific">Romanomermis culicivorax</name>
    <name type="common">Nematode worm</name>
    <dbReference type="NCBI Taxonomy" id="13658"/>
    <lineage>
        <taxon>Eukaryota</taxon>
        <taxon>Metazoa</taxon>
        <taxon>Ecdysozoa</taxon>
        <taxon>Nematoda</taxon>
        <taxon>Enoplea</taxon>
        <taxon>Dorylaimia</taxon>
        <taxon>Mermithida</taxon>
        <taxon>Mermithoidea</taxon>
        <taxon>Mermithidae</taxon>
        <taxon>Romanomermis</taxon>
    </lineage>
</organism>
<keyword evidence="1" id="KW-1185">Reference proteome</keyword>
<proteinExistence type="predicted"/>
<dbReference type="AlphaFoldDB" id="A0A915I9V8"/>
<dbReference type="Proteomes" id="UP000887565">
    <property type="component" value="Unplaced"/>
</dbReference>
<sequence>MNCRHRITASMYPTGSSTLPTFSSTLNSNTAFHSLSYPNSSSTASIIFPLPFPLPLPLFSLDSEDFLARFVVRLPRLVESIEGDLVDETLPIGGMVGEGNAGELATEGAEMGAEATNELGNGGLEIGGGMLMAEPAIWFNM</sequence>
<protein>
    <submittedName>
        <fullName evidence="2">Uncharacterized protein</fullName>
    </submittedName>
</protein>